<name>A0ABV3SVQ6_9HYPH</name>
<proteinExistence type="predicted"/>
<comment type="caution">
    <text evidence="2">The sequence shown here is derived from an EMBL/GenBank/DDBJ whole genome shotgun (WGS) entry which is preliminary data.</text>
</comment>
<dbReference type="RefSeq" id="WP_367957491.1">
    <property type="nucleotide sequence ID" value="NZ_JBDPGJ010000011.1"/>
</dbReference>
<protein>
    <submittedName>
        <fullName evidence="2">Uncharacterized protein</fullName>
    </submittedName>
</protein>
<evidence type="ECO:0000256" key="1">
    <source>
        <dbReference type="SAM" id="MobiDB-lite"/>
    </source>
</evidence>
<accession>A0ABV3SVQ6</accession>
<reference evidence="2 3" key="1">
    <citation type="submission" date="2024-05" db="EMBL/GenBank/DDBJ databases">
        <authorList>
            <person name="Jiang F."/>
        </authorList>
    </citation>
    <scope>NUCLEOTIDE SEQUENCE [LARGE SCALE GENOMIC DNA]</scope>
    <source>
        <strain evidence="2 3">LZ166</strain>
    </source>
</reference>
<sequence length="61" mass="6217">MIRKMILLGAAKKIAGAFMRRRRSPADSSGAGPALAAHSKDTASRARSGQNGKAAGAKSAH</sequence>
<feature type="region of interest" description="Disordered" evidence="1">
    <location>
        <begin position="17"/>
        <end position="61"/>
    </location>
</feature>
<evidence type="ECO:0000313" key="2">
    <source>
        <dbReference type="EMBL" id="MEX0409625.1"/>
    </source>
</evidence>
<dbReference type="Proteomes" id="UP001556692">
    <property type="component" value="Unassembled WGS sequence"/>
</dbReference>
<dbReference type="EMBL" id="JBDPGJ010000011">
    <property type="protein sequence ID" value="MEX0409625.1"/>
    <property type="molecule type" value="Genomic_DNA"/>
</dbReference>
<gene>
    <name evidence="2" type="ORF">ABGN05_28690</name>
</gene>
<evidence type="ECO:0000313" key="3">
    <source>
        <dbReference type="Proteomes" id="UP001556692"/>
    </source>
</evidence>
<organism evidence="2 3">
    <name type="scientific">Aquibium pacificus</name>
    <dbReference type="NCBI Taxonomy" id="3153579"/>
    <lineage>
        <taxon>Bacteria</taxon>
        <taxon>Pseudomonadati</taxon>
        <taxon>Pseudomonadota</taxon>
        <taxon>Alphaproteobacteria</taxon>
        <taxon>Hyphomicrobiales</taxon>
        <taxon>Phyllobacteriaceae</taxon>
        <taxon>Aquibium</taxon>
    </lineage>
</organism>
<keyword evidence="3" id="KW-1185">Reference proteome</keyword>